<reference evidence="2 3" key="1">
    <citation type="submission" date="2019-01" db="EMBL/GenBank/DDBJ databases">
        <title>Genome Assembly of Collichthys lucidus.</title>
        <authorList>
            <person name="Cai M."/>
            <person name="Xiao S."/>
        </authorList>
    </citation>
    <scope>NUCLEOTIDE SEQUENCE [LARGE SCALE GENOMIC DNA]</scope>
    <source>
        <strain evidence="2">JT15FE1705JMU</strain>
        <tissue evidence="2">Muscle</tissue>
    </source>
</reference>
<dbReference type="AlphaFoldDB" id="A0A4U5VP57"/>
<proteinExistence type="predicted"/>
<dbReference type="Gene3D" id="3.90.660.10">
    <property type="match status" value="1"/>
</dbReference>
<dbReference type="STRING" id="240159.A0A4U5VP57"/>
<name>A0A4U5VP57_COLLU</name>
<dbReference type="InterPro" id="IPR040174">
    <property type="entry name" value="RNLS"/>
</dbReference>
<feature type="signal peptide" evidence="1">
    <location>
        <begin position="1"/>
        <end position="16"/>
    </location>
</feature>
<evidence type="ECO:0000313" key="2">
    <source>
        <dbReference type="EMBL" id="TKS90303.1"/>
    </source>
</evidence>
<organism evidence="2 3">
    <name type="scientific">Collichthys lucidus</name>
    <name type="common">Big head croaker</name>
    <name type="synonym">Sciaena lucida</name>
    <dbReference type="NCBI Taxonomy" id="240159"/>
    <lineage>
        <taxon>Eukaryota</taxon>
        <taxon>Metazoa</taxon>
        <taxon>Chordata</taxon>
        <taxon>Craniata</taxon>
        <taxon>Vertebrata</taxon>
        <taxon>Euteleostomi</taxon>
        <taxon>Actinopterygii</taxon>
        <taxon>Neopterygii</taxon>
        <taxon>Teleostei</taxon>
        <taxon>Neoteleostei</taxon>
        <taxon>Acanthomorphata</taxon>
        <taxon>Eupercaria</taxon>
        <taxon>Sciaenidae</taxon>
        <taxon>Collichthys</taxon>
    </lineage>
</organism>
<dbReference type="PROSITE" id="PS51257">
    <property type="entry name" value="PROKAR_LIPOPROTEIN"/>
    <property type="match status" value="1"/>
</dbReference>
<dbReference type="PANTHER" id="PTHR23357">
    <property type="entry name" value="RENALASE"/>
    <property type="match status" value="1"/>
</dbReference>
<feature type="chain" id="PRO_5020880974" evidence="1">
    <location>
        <begin position="17"/>
        <end position="269"/>
    </location>
</feature>
<evidence type="ECO:0000256" key="1">
    <source>
        <dbReference type="SAM" id="SignalP"/>
    </source>
</evidence>
<dbReference type="Pfam" id="PF13450">
    <property type="entry name" value="NAD_binding_8"/>
    <property type="match status" value="1"/>
</dbReference>
<dbReference type="EMBL" id="CM014098">
    <property type="protein sequence ID" value="TKS90303.1"/>
    <property type="molecule type" value="Genomic_DNA"/>
</dbReference>
<dbReference type="PANTHER" id="PTHR23357:SF1">
    <property type="entry name" value="RENALASE"/>
    <property type="match status" value="1"/>
</dbReference>
<accession>A0A4U5VP57</accession>
<protein>
    <submittedName>
        <fullName evidence="2">Renalase</fullName>
    </submittedName>
</protein>
<keyword evidence="3" id="KW-1185">Reference proteome</keyword>
<sequence length="269" mass="29948">MSRVLIVGAGLTGSLCACLLRRELQDKVSIAVWDKARGAVLSVQQKQQLDRVVYSSRFAVALFFPPDVVFSFPWAARYVTDNPCICYVAADSRKRNADTPGRGPSLVVHTSVPFGLEHLEKDKEEVQPIILQELYKMLPGLPQPISIKCQKWRYSQVLTSVPDCPGQMTVLDRPLLVCCGDAFNHSNFDGCAESALSVLRVLKASLSGSEPIINKTVKVVHVHDSRGTAESRYDHLAPPKRTSWLIHFNKSQNQKFKMDSTQLNEDVVP</sequence>
<evidence type="ECO:0000313" key="3">
    <source>
        <dbReference type="Proteomes" id="UP000298787"/>
    </source>
</evidence>
<keyword evidence="1" id="KW-0732">Signal</keyword>
<dbReference type="GO" id="GO:0005576">
    <property type="term" value="C:extracellular region"/>
    <property type="evidence" value="ECO:0007669"/>
    <property type="project" value="TreeGrafter"/>
</dbReference>
<dbReference type="Proteomes" id="UP000298787">
    <property type="component" value="Chromosome 21"/>
</dbReference>
<gene>
    <name evidence="2" type="ORF">D9C73_024434</name>
</gene>
<dbReference type="GO" id="GO:0016651">
    <property type="term" value="F:oxidoreductase activity, acting on NAD(P)H"/>
    <property type="evidence" value="ECO:0007669"/>
    <property type="project" value="InterPro"/>
</dbReference>